<proteinExistence type="predicted"/>
<dbReference type="OrthoDB" id="8400810at2"/>
<gene>
    <name evidence="1" type="ORF">EES38_01410</name>
</gene>
<dbReference type="AlphaFoldDB" id="A0A3N9U4W8"/>
<protein>
    <submittedName>
        <fullName evidence="1">Gluconate 2-dehydrogenase subunit 3 family protein</fullName>
    </submittedName>
</protein>
<dbReference type="EMBL" id="RJVQ01000001">
    <property type="protein sequence ID" value="RQW64732.1"/>
    <property type="molecule type" value="Genomic_DNA"/>
</dbReference>
<evidence type="ECO:0000313" key="1">
    <source>
        <dbReference type="EMBL" id="RQW64732.1"/>
    </source>
</evidence>
<dbReference type="Pfam" id="PF13618">
    <property type="entry name" value="Gluconate_2-dh3"/>
    <property type="match status" value="1"/>
</dbReference>
<evidence type="ECO:0000313" key="2">
    <source>
        <dbReference type="Proteomes" id="UP000281112"/>
    </source>
</evidence>
<accession>A0A3N9U4W8</accession>
<keyword evidence="2" id="KW-1185">Reference proteome</keyword>
<dbReference type="InterPro" id="IPR027056">
    <property type="entry name" value="Gluconate_2DH_su3"/>
</dbReference>
<sequence>MDRRQALKFLGQAAATVAIAPSLRAEELKEVPLQTQMSADHLPTPAKAGAYRVLTDATDRKTLTAIYDRLIPGDDLGPSASACGCIEFIDDQLAGDYGAGKALYLEGPMDRENEEKILGQPQFLATPRERYLQGLKAIEAYSQKQFGKPFSELSEKQVDAFLTGLEAGKVNLGDDVNGQALFELMLQNVKEGYLADPIYGGNKDMAGWKMIGFPGARYDYRPYIERRGENLELIPVSLIPND</sequence>
<organism evidence="1 2">
    <name type="scientific">Vibrio viridaestus</name>
    <dbReference type="NCBI Taxonomy" id="2487322"/>
    <lineage>
        <taxon>Bacteria</taxon>
        <taxon>Pseudomonadati</taxon>
        <taxon>Pseudomonadota</taxon>
        <taxon>Gammaproteobacteria</taxon>
        <taxon>Vibrionales</taxon>
        <taxon>Vibrionaceae</taxon>
        <taxon>Vibrio</taxon>
    </lineage>
</organism>
<dbReference type="Proteomes" id="UP000281112">
    <property type="component" value="Unassembled WGS sequence"/>
</dbReference>
<comment type="caution">
    <text evidence="1">The sequence shown here is derived from an EMBL/GenBank/DDBJ whole genome shotgun (WGS) entry which is preliminary data.</text>
</comment>
<name>A0A3N9U4W8_9VIBR</name>
<dbReference type="RefSeq" id="WP_124935383.1">
    <property type="nucleotide sequence ID" value="NZ_RJVQ01000001.1"/>
</dbReference>
<reference evidence="1 2" key="1">
    <citation type="submission" date="2018-11" db="EMBL/GenBank/DDBJ databases">
        <title>Vibrio LJC006 sp. nov., isolated from seawater during the bloom of the enteromorpha.</title>
        <authorList>
            <person name="Liang J."/>
        </authorList>
    </citation>
    <scope>NUCLEOTIDE SEQUENCE [LARGE SCALE GENOMIC DNA]</scope>
    <source>
        <strain evidence="1 2">LJC006</strain>
    </source>
</reference>